<keyword evidence="3" id="KW-1185">Reference proteome</keyword>
<reference evidence="3" key="1">
    <citation type="journal article" date="2019" name="Int. J. Syst. Evol. Microbiol.">
        <title>The Global Catalogue of Microorganisms (GCM) 10K type strain sequencing project: providing services to taxonomists for standard genome sequencing and annotation.</title>
        <authorList>
            <consortium name="The Broad Institute Genomics Platform"/>
            <consortium name="The Broad Institute Genome Sequencing Center for Infectious Disease"/>
            <person name="Wu L."/>
            <person name="Ma J."/>
        </authorList>
    </citation>
    <scope>NUCLEOTIDE SEQUENCE [LARGE SCALE GENOMIC DNA]</scope>
    <source>
        <strain evidence="3">KCTC 42986</strain>
    </source>
</reference>
<dbReference type="RefSeq" id="WP_390322888.1">
    <property type="nucleotide sequence ID" value="NZ_JBHRTP010000006.1"/>
</dbReference>
<accession>A0ABV7EY35</accession>
<dbReference type="Proteomes" id="UP001595530">
    <property type="component" value="Unassembled WGS sequence"/>
</dbReference>
<gene>
    <name evidence="2" type="ORF">ACFOFO_02360</name>
</gene>
<dbReference type="EMBL" id="JBHRTP010000006">
    <property type="protein sequence ID" value="MFC3106813.1"/>
    <property type="molecule type" value="Genomic_DNA"/>
</dbReference>
<dbReference type="Gene3D" id="3.10.129.10">
    <property type="entry name" value="Hotdog Thioesterase"/>
    <property type="match status" value="1"/>
</dbReference>
<feature type="domain" description="Thioesterase putative" evidence="1">
    <location>
        <begin position="2"/>
        <end position="108"/>
    </location>
</feature>
<protein>
    <submittedName>
        <fullName evidence="2">YiiD C-terminal domain-containing protein</fullName>
    </submittedName>
</protein>
<dbReference type="SUPFAM" id="SSF54637">
    <property type="entry name" value="Thioesterase/thiol ester dehydrase-isomerase"/>
    <property type="match status" value="1"/>
</dbReference>
<sequence>MAPNINHQDTVFGGSVSAVAILSTWTLLHVRLGSECAGGQIVIYRNTMLYDRPITTGFTAIASMPDADAWARLLKTLNRKKMARISVPSVLICEGHQVGALEGEFVVLPE</sequence>
<organism evidence="2 3">
    <name type="scientific">Undibacterium arcticum</name>
    <dbReference type="NCBI Taxonomy" id="1762892"/>
    <lineage>
        <taxon>Bacteria</taxon>
        <taxon>Pseudomonadati</taxon>
        <taxon>Pseudomonadota</taxon>
        <taxon>Betaproteobacteria</taxon>
        <taxon>Burkholderiales</taxon>
        <taxon>Oxalobacteraceae</taxon>
        <taxon>Undibacterium</taxon>
    </lineage>
</organism>
<dbReference type="InterPro" id="IPR029069">
    <property type="entry name" value="HotDog_dom_sf"/>
</dbReference>
<evidence type="ECO:0000259" key="1">
    <source>
        <dbReference type="Pfam" id="PF09500"/>
    </source>
</evidence>
<evidence type="ECO:0000313" key="3">
    <source>
        <dbReference type="Proteomes" id="UP001595530"/>
    </source>
</evidence>
<proteinExistence type="predicted"/>
<comment type="caution">
    <text evidence="2">The sequence shown here is derived from an EMBL/GenBank/DDBJ whole genome shotgun (WGS) entry which is preliminary data.</text>
</comment>
<dbReference type="InterPro" id="IPR012660">
    <property type="entry name" value="YiiD_C"/>
</dbReference>
<evidence type="ECO:0000313" key="2">
    <source>
        <dbReference type="EMBL" id="MFC3106813.1"/>
    </source>
</evidence>
<name>A0ABV7EY35_9BURK</name>
<dbReference type="Pfam" id="PF09500">
    <property type="entry name" value="YiiD_C"/>
    <property type="match status" value="1"/>
</dbReference>